<dbReference type="AlphaFoldDB" id="A0A852YGI0"/>
<evidence type="ECO:0000313" key="2">
    <source>
        <dbReference type="EMBL" id="NYG98927.1"/>
    </source>
</evidence>
<protein>
    <recommendedName>
        <fullName evidence="4">Necrosis inducing protein (NPP1)</fullName>
    </recommendedName>
</protein>
<reference evidence="2 3" key="1">
    <citation type="submission" date="2020-07" db="EMBL/GenBank/DDBJ databases">
        <title>Sequencing the genomes of 1000 actinobacteria strains.</title>
        <authorList>
            <person name="Klenk H.-P."/>
        </authorList>
    </citation>
    <scope>NUCLEOTIDE SEQUENCE [LARGE SCALE GENOMIC DNA]</scope>
    <source>
        <strain evidence="2 3">DSM 23141</strain>
    </source>
</reference>
<dbReference type="PROSITE" id="PS51318">
    <property type="entry name" value="TAT"/>
    <property type="match status" value="1"/>
</dbReference>
<feature type="region of interest" description="Disordered" evidence="1">
    <location>
        <begin position="1"/>
        <end position="27"/>
    </location>
</feature>
<dbReference type="Pfam" id="PF05630">
    <property type="entry name" value="NPP1"/>
    <property type="match status" value="1"/>
</dbReference>
<sequence length="274" mass="29622">MSTSHHDEQRRADHPVAQSPARPPRRRRALTALAATLAAAALALLPTGAAWADPPGAIPANATAGDEKWQPATDYDTDGCYPSVAVAGDGTPAEGLNNSGALNGSCRDQSDLDNANTYVRTSCVADGWCAHVYAYYFEKDQVVAGLDAFGHRHDLEHVIVWIKDDQARYVSASAHGNYDTRAAGDVLWDGTHPKIVYHKDGAGTHAFRFATGGDEPPENHYGTWQRPALLSWELLSDPVRNTINTHSYGSASFDIRDEVFAGKVAQWAPEEAPF</sequence>
<dbReference type="Proteomes" id="UP000553888">
    <property type="component" value="Unassembled WGS sequence"/>
</dbReference>
<feature type="compositionally biased region" description="Basic and acidic residues" evidence="1">
    <location>
        <begin position="1"/>
        <end position="14"/>
    </location>
</feature>
<dbReference type="PANTHER" id="PTHR33657:SF6">
    <property type="entry name" value="SECRETED PROTEIN"/>
    <property type="match status" value="1"/>
</dbReference>
<evidence type="ECO:0000256" key="1">
    <source>
        <dbReference type="SAM" id="MobiDB-lite"/>
    </source>
</evidence>
<proteinExistence type="predicted"/>
<dbReference type="InterPro" id="IPR008701">
    <property type="entry name" value="NPP1"/>
</dbReference>
<comment type="caution">
    <text evidence="2">The sequence shown here is derived from an EMBL/GenBank/DDBJ whole genome shotgun (WGS) entry which is preliminary data.</text>
</comment>
<dbReference type="EMBL" id="JACBZY010000001">
    <property type="protein sequence ID" value="NYG98927.1"/>
    <property type="molecule type" value="Genomic_DNA"/>
</dbReference>
<dbReference type="PANTHER" id="PTHR33657">
    <property type="entry name" value="DOMAIN PROTEIN, PUTATIVE (AFU_ORTHOLOGUE AFUA_5G00600)-RELATED"/>
    <property type="match status" value="1"/>
</dbReference>
<gene>
    <name evidence="2" type="ORF">BJ979_001553</name>
</gene>
<accession>A0A852YGI0</accession>
<dbReference type="RefSeq" id="WP_179566798.1">
    <property type="nucleotide sequence ID" value="NZ_JACBZY010000001.1"/>
</dbReference>
<dbReference type="InterPro" id="IPR006311">
    <property type="entry name" value="TAT_signal"/>
</dbReference>
<evidence type="ECO:0000313" key="3">
    <source>
        <dbReference type="Proteomes" id="UP000553888"/>
    </source>
</evidence>
<name>A0A852YGI0_9MICO</name>
<evidence type="ECO:0008006" key="4">
    <source>
        <dbReference type="Google" id="ProtNLM"/>
    </source>
</evidence>
<organism evidence="2 3">
    <name type="scientific">Schumannella luteola</name>
    <dbReference type="NCBI Taxonomy" id="472059"/>
    <lineage>
        <taxon>Bacteria</taxon>
        <taxon>Bacillati</taxon>
        <taxon>Actinomycetota</taxon>
        <taxon>Actinomycetes</taxon>
        <taxon>Micrococcales</taxon>
        <taxon>Microbacteriaceae</taxon>
        <taxon>Schumannella</taxon>
    </lineage>
</organism>
<keyword evidence="3" id="KW-1185">Reference proteome</keyword>
<dbReference type="PIRSF" id="PIRSF029958">
    <property type="entry name" value="Necrosis-inducing_protein"/>
    <property type="match status" value="1"/>
</dbReference>